<reference evidence="3" key="1">
    <citation type="submission" date="2025-05" db="UniProtKB">
        <authorList>
            <consortium name="Ensembl"/>
        </authorList>
    </citation>
    <scope>IDENTIFICATION</scope>
</reference>
<feature type="region of interest" description="Disordered" evidence="2">
    <location>
        <begin position="91"/>
        <end position="243"/>
    </location>
</feature>
<organism evidence="3 4">
    <name type="scientific">Paramormyrops kingsleyae</name>
    <dbReference type="NCBI Taxonomy" id="1676925"/>
    <lineage>
        <taxon>Eukaryota</taxon>
        <taxon>Metazoa</taxon>
        <taxon>Chordata</taxon>
        <taxon>Craniata</taxon>
        <taxon>Vertebrata</taxon>
        <taxon>Euteleostomi</taxon>
        <taxon>Actinopterygii</taxon>
        <taxon>Neopterygii</taxon>
        <taxon>Teleostei</taxon>
        <taxon>Osteoglossocephala</taxon>
        <taxon>Osteoglossomorpha</taxon>
        <taxon>Osteoglossiformes</taxon>
        <taxon>Mormyridae</taxon>
        <taxon>Paramormyrops</taxon>
    </lineage>
</organism>
<dbReference type="Ensembl" id="ENSPKIT00000001877.1">
    <property type="protein sequence ID" value="ENSPKIP00000021247.1"/>
    <property type="gene ID" value="ENSPKIG00000005725.1"/>
</dbReference>
<dbReference type="PANTHER" id="PTHR14965">
    <property type="entry name" value="SI:CH73-248E21.1"/>
    <property type="match status" value="1"/>
</dbReference>
<dbReference type="PANTHER" id="PTHR14965:SF2">
    <property type="entry name" value="BCL-2-LIKE PROTEIN 12"/>
    <property type="match status" value="1"/>
</dbReference>
<dbReference type="GeneTree" id="ENSGT00940000154318"/>
<feature type="compositionally biased region" description="Low complexity" evidence="2">
    <location>
        <begin position="228"/>
        <end position="241"/>
    </location>
</feature>
<dbReference type="Ensembl" id="ENSPKIT00000001890.1">
    <property type="protein sequence ID" value="ENSPKIP00000021260.1"/>
    <property type="gene ID" value="ENSPKIG00000005725.1"/>
</dbReference>
<evidence type="ECO:0000313" key="3">
    <source>
        <dbReference type="Ensembl" id="ENSPKIP00000021260.1"/>
    </source>
</evidence>
<evidence type="ECO:0000256" key="1">
    <source>
        <dbReference type="ARBA" id="ARBA00022703"/>
    </source>
</evidence>
<dbReference type="Proteomes" id="UP000261540">
    <property type="component" value="Unplaced"/>
</dbReference>
<feature type="region of interest" description="Disordered" evidence="2">
    <location>
        <begin position="47"/>
        <end position="72"/>
    </location>
</feature>
<protein>
    <submittedName>
        <fullName evidence="3">BCL2 like 12</fullName>
    </submittedName>
</protein>
<accession>A0A3B3RTT9</accession>
<dbReference type="GeneID" id="111851330"/>
<dbReference type="RefSeq" id="XP_023681915.1">
    <property type="nucleotide sequence ID" value="XM_023826147.2"/>
</dbReference>
<dbReference type="GO" id="GO:0006915">
    <property type="term" value="P:apoptotic process"/>
    <property type="evidence" value="ECO:0007669"/>
    <property type="project" value="UniProtKB-KW"/>
</dbReference>
<name>A0A3B3RTT9_9TELE</name>
<feature type="compositionally biased region" description="Basic and acidic residues" evidence="2">
    <location>
        <begin position="116"/>
        <end position="148"/>
    </location>
</feature>
<evidence type="ECO:0000256" key="2">
    <source>
        <dbReference type="SAM" id="MobiDB-lite"/>
    </source>
</evidence>
<dbReference type="STRING" id="1676925.ENSPKIP00000021260"/>
<feature type="region of interest" description="Disordered" evidence="2">
    <location>
        <begin position="1"/>
        <end position="22"/>
    </location>
</feature>
<feature type="compositionally biased region" description="Basic and acidic residues" evidence="2">
    <location>
        <begin position="199"/>
        <end position="210"/>
    </location>
</feature>
<proteinExistence type="predicted"/>
<keyword evidence="4" id="KW-1185">Reference proteome</keyword>
<keyword evidence="1" id="KW-0053">Apoptosis</keyword>
<feature type="compositionally biased region" description="Basic and acidic residues" evidence="2">
    <location>
        <begin position="91"/>
        <end position="102"/>
    </location>
</feature>
<dbReference type="GO" id="GO:2001236">
    <property type="term" value="P:regulation of extrinsic apoptotic signaling pathway"/>
    <property type="evidence" value="ECO:0007669"/>
    <property type="project" value="TreeGrafter"/>
</dbReference>
<dbReference type="RefSeq" id="XP_023681914.1">
    <property type="nucleotide sequence ID" value="XM_023826146.2"/>
</dbReference>
<feature type="compositionally biased region" description="Low complexity" evidence="2">
    <location>
        <begin position="8"/>
        <end position="22"/>
    </location>
</feature>
<dbReference type="AlphaFoldDB" id="A0A3B3RTT9"/>
<sequence>MSAVEIQPTSFPMSSSPSPGDSISLLEAKEDTRLVLNAFLRQTLTLPHSQRPGRVGGAYKDSSKFSASKKENQRWVDDGWDSLDEKISNAEEKKHGFKDLIKKRLRRRRLAGSVHQKKDTPNAEPKVEPMQKDVKPELPKLKDSENSHRSSTKSKLPKHEPEDGYASTPSSDDESERKDKKTKKKLSGFSSLIRKFRLSKKEDQHDENSRPKRPSNLAISPFKKPTDPASASPHSPSSHPPQFYEDVAETLDKIAQKHIVTKPAWPSSDSQPTITAESKDKEAAVRQLVDILSMQGDAINKKIKEDPFLKSTLASLSYPSFAKLLDMFADENEGPVPTQSDSTTLSHIAVTMEASRRILTANGTQRMQGYAERYMLKFVPLVQSQGGWEKIVQLQNLSEYD</sequence>
<evidence type="ECO:0000313" key="4">
    <source>
        <dbReference type="Proteomes" id="UP000261540"/>
    </source>
</evidence>
<dbReference type="CTD" id="83596"/>
<dbReference type="RefSeq" id="XP_023681916.1">
    <property type="nucleotide sequence ID" value="XM_023826148.2"/>
</dbReference>